<keyword evidence="10" id="KW-1133">Transmembrane helix</keyword>
<dbReference type="Pfam" id="PF00672">
    <property type="entry name" value="HAMP"/>
    <property type="match status" value="1"/>
</dbReference>
<evidence type="ECO:0000256" key="10">
    <source>
        <dbReference type="SAM" id="Phobius"/>
    </source>
</evidence>
<dbReference type="GO" id="GO:0016020">
    <property type="term" value="C:membrane"/>
    <property type="evidence" value="ECO:0007669"/>
    <property type="project" value="UniProtKB-SubCell"/>
</dbReference>
<reference evidence="13" key="1">
    <citation type="submission" date="2024-05" db="EMBL/GenBank/DDBJ databases">
        <title>Planctomycetes of the genus Singulisphaera possess chitinolytic capabilities.</title>
        <authorList>
            <person name="Ivanova A."/>
        </authorList>
    </citation>
    <scope>NUCLEOTIDE SEQUENCE</scope>
    <source>
        <strain evidence="13">Ch08T</strain>
    </source>
</reference>
<organism evidence="13">
    <name type="scientific">Singulisphaera sp. Ch08</name>
    <dbReference type="NCBI Taxonomy" id="3120278"/>
    <lineage>
        <taxon>Bacteria</taxon>
        <taxon>Pseudomonadati</taxon>
        <taxon>Planctomycetota</taxon>
        <taxon>Planctomycetia</taxon>
        <taxon>Isosphaerales</taxon>
        <taxon>Isosphaeraceae</taxon>
        <taxon>Singulisphaera</taxon>
    </lineage>
</organism>
<dbReference type="EMBL" id="CP155447">
    <property type="protein sequence ID" value="XBH02465.1"/>
    <property type="molecule type" value="Genomic_DNA"/>
</dbReference>
<feature type="domain" description="HAMP" evidence="12">
    <location>
        <begin position="226"/>
        <end position="278"/>
    </location>
</feature>
<dbReference type="SUPFAM" id="SSF55874">
    <property type="entry name" value="ATPase domain of HSP90 chaperone/DNA topoisomerase II/histidine kinase"/>
    <property type="match status" value="1"/>
</dbReference>
<dbReference type="SMART" id="SM00387">
    <property type="entry name" value="HATPase_c"/>
    <property type="match status" value="1"/>
</dbReference>
<dbReference type="CDD" id="cd00082">
    <property type="entry name" value="HisKA"/>
    <property type="match status" value="1"/>
</dbReference>
<evidence type="ECO:0000259" key="11">
    <source>
        <dbReference type="PROSITE" id="PS50109"/>
    </source>
</evidence>
<accession>A0AAU7CBH1</accession>
<dbReference type="CDD" id="cd06225">
    <property type="entry name" value="HAMP"/>
    <property type="match status" value="1"/>
</dbReference>
<gene>
    <name evidence="13" type="ORF">V5E97_29640</name>
</gene>
<dbReference type="AlphaFoldDB" id="A0AAU7CBH1"/>
<dbReference type="Gene3D" id="6.10.340.10">
    <property type="match status" value="1"/>
</dbReference>
<comment type="catalytic activity">
    <reaction evidence="1">
        <text>ATP + protein L-histidine = ADP + protein N-phospho-L-histidine.</text>
        <dbReference type="EC" id="2.7.13.3"/>
    </reaction>
</comment>
<dbReference type="GO" id="GO:0005524">
    <property type="term" value="F:ATP binding"/>
    <property type="evidence" value="ECO:0007669"/>
    <property type="project" value="UniProtKB-KW"/>
</dbReference>
<comment type="subcellular location">
    <subcellularLocation>
        <location evidence="2">Membrane</location>
    </subcellularLocation>
</comment>
<dbReference type="EC" id="2.7.13.3" evidence="3"/>
<evidence type="ECO:0000256" key="2">
    <source>
        <dbReference type="ARBA" id="ARBA00004370"/>
    </source>
</evidence>
<dbReference type="InterPro" id="IPR036097">
    <property type="entry name" value="HisK_dim/P_sf"/>
</dbReference>
<feature type="domain" description="Histidine kinase" evidence="11">
    <location>
        <begin position="306"/>
        <end position="524"/>
    </location>
</feature>
<keyword evidence="10" id="KW-0812">Transmembrane</keyword>
<keyword evidence="10" id="KW-0472">Membrane</keyword>
<dbReference type="InterPro" id="IPR005467">
    <property type="entry name" value="His_kinase_dom"/>
</dbReference>
<keyword evidence="5" id="KW-0808">Transferase</keyword>
<dbReference type="InterPro" id="IPR003661">
    <property type="entry name" value="HisK_dim/P_dom"/>
</dbReference>
<evidence type="ECO:0000256" key="3">
    <source>
        <dbReference type="ARBA" id="ARBA00012438"/>
    </source>
</evidence>
<dbReference type="RefSeq" id="WP_406695207.1">
    <property type="nucleotide sequence ID" value="NZ_CP155447.1"/>
</dbReference>
<dbReference type="PROSITE" id="PS50885">
    <property type="entry name" value="HAMP"/>
    <property type="match status" value="1"/>
</dbReference>
<dbReference type="SMART" id="SM00388">
    <property type="entry name" value="HisKA"/>
    <property type="match status" value="1"/>
</dbReference>
<evidence type="ECO:0000256" key="7">
    <source>
        <dbReference type="ARBA" id="ARBA00022777"/>
    </source>
</evidence>
<dbReference type="SUPFAM" id="SSF158472">
    <property type="entry name" value="HAMP domain-like"/>
    <property type="match status" value="1"/>
</dbReference>
<evidence type="ECO:0000313" key="13">
    <source>
        <dbReference type="EMBL" id="XBH02465.1"/>
    </source>
</evidence>
<keyword evidence="8 13" id="KW-0067">ATP-binding</keyword>
<feature type="transmembrane region" description="Helical" evidence="10">
    <location>
        <begin position="6"/>
        <end position="32"/>
    </location>
</feature>
<feature type="transmembrane region" description="Helical" evidence="10">
    <location>
        <begin position="204"/>
        <end position="224"/>
    </location>
</feature>
<keyword evidence="6" id="KW-0547">Nucleotide-binding</keyword>
<dbReference type="Gene3D" id="1.10.287.130">
    <property type="match status" value="1"/>
</dbReference>
<dbReference type="PANTHER" id="PTHR43065">
    <property type="entry name" value="SENSOR HISTIDINE KINASE"/>
    <property type="match status" value="1"/>
</dbReference>
<keyword evidence="4" id="KW-0597">Phosphoprotein</keyword>
<dbReference type="Pfam" id="PF00512">
    <property type="entry name" value="HisKA"/>
    <property type="match status" value="1"/>
</dbReference>
<proteinExistence type="predicted"/>
<dbReference type="PANTHER" id="PTHR43065:SF46">
    <property type="entry name" value="C4-DICARBOXYLATE TRANSPORT SENSOR PROTEIN DCTB"/>
    <property type="match status" value="1"/>
</dbReference>
<evidence type="ECO:0000256" key="8">
    <source>
        <dbReference type="ARBA" id="ARBA00022840"/>
    </source>
</evidence>
<evidence type="ECO:0000256" key="4">
    <source>
        <dbReference type="ARBA" id="ARBA00022553"/>
    </source>
</evidence>
<dbReference type="PRINTS" id="PR00344">
    <property type="entry name" value="BCTRLSENSOR"/>
</dbReference>
<sequence length="542" mass="60233">MPQWPIRVKLIAGLTLVVGMMLTLMGGSIFGLHAFHASNLKLVDQLHELGASKELLQVVVPLESMGDVDTPEERLELKNKVDQAQKALLDYHTWLRKNTTQGNRADDGRDELGLAFLIDSDLTAILNELNPGAPIEPSLPGTMTYLARHPESQPIAVAGSQDPVRLSQTIARLNHRVMELPDILHRDFYAVLTMSKNQYQTSRIIVWTSALAVLAMLCGLSALFHRWVLYPVRLLQRGVRRVARGGFDYKIDLKTGDEMQALAEAFNDMTARLSVTYADLERQVHERSRQLVRSEQLAGVGFLAAGVAHEINNPLASIAFCSEALENRLGPMLDAHDGADSKVVRNYLRMIQEEAFRCKNITEKLLDFARCAEIQRERTDMAGLIQGVVEMIRHMGKYRGKRIVFQPREAVMAHVDSQEIKQVVLNLVVNALDSMEPEGTLRIEMRHAEGMAELVFADDGCGMSPEVLENIFEPFFTKRKVGKGTGLGLSITHRIVSQHQGEIMATSPGEGAGATFMVRLPIRPAEDAPHESAMSSKNHRAA</sequence>
<name>A0AAU7CBH1_9BACT</name>
<keyword evidence="9" id="KW-0902">Two-component regulatory system</keyword>
<dbReference type="Pfam" id="PF02518">
    <property type="entry name" value="HATPase_c"/>
    <property type="match status" value="1"/>
</dbReference>
<dbReference type="PROSITE" id="PS50109">
    <property type="entry name" value="HIS_KIN"/>
    <property type="match status" value="1"/>
</dbReference>
<dbReference type="SMART" id="SM00304">
    <property type="entry name" value="HAMP"/>
    <property type="match status" value="1"/>
</dbReference>
<protein>
    <recommendedName>
        <fullName evidence="3">histidine kinase</fullName>
        <ecNumber evidence="3">2.7.13.3</ecNumber>
    </recommendedName>
</protein>
<dbReference type="InterPro" id="IPR003660">
    <property type="entry name" value="HAMP_dom"/>
</dbReference>
<dbReference type="InterPro" id="IPR003594">
    <property type="entry name" value="HATPase_dom"/>
</dbReference>
<evidence type="ECO:0000256" key="6">
    <source>
        <dbReference type="ARBA" id="ARBA00022741"/>
    </source>
</evidence>
<dbReference type="SUPFAM" id="SSF47384">
    <property type="entry name" value="Homodimeric domain of signal transducing histidine kinase"/>
    <property type="match status" value="1"/>
</dbReference>
<dbReference type="InterPro" id="IPR036890">
    <property type="entry name" value="HATPase_C_sf"/>
</dbReference>
<evidence type="ECO:0000256" key="1">
    <source>
        <dbReference type="ARBA" id="ARBA00000085"/>
    </source>
</evidence>
<evidence type="ECO:0000256" key="5">
    <source>
        <dbReference type="ARBA" id="ARBA00022679"/>
    </source>
</evidence>
<keyword evidence="7" id="KW-0418">Kinase</keyword>
<evidence type="ECO:0000259" key="12">
    <source>
        <dbReference type="PROSITE" id="PS50885"/>
    </source>
</evidence>
<dbReference type="GO" id="GO:0000155">
    <property type="term" value="F:phosphorelay sensor kinase activity"/>
    <property type="evidence" value="ECO:0007669"/>
    <property type="project" value="InterPro"/>
</dbReference>
<dbReference type="Gene3D" id="3.30.565.10">
    <property type="entry name" value="Histidine kinase-like ATPase, C-terminal domain"/>
    <property type="match status" value="1"/>
</dbReference>
<dbReference type="InterPro" id="IPR004358">
    <property type="entry name" value="Sig_transdc_His_kin-like_C"/>
</dbReference>
<evidence type="ECO:0000256" key="9">
    <source>
        <dbReference type="ARBA" id="ARBA00023012"/>
    </source>
</evidence>